<comment type="caution">
    <text evidence="2">The sequence shown here is derived from an EMBL/GenBank/DDBJ whole genome shotgun (WGS) entry which is preliminary data.</text>
</comment>
<gene>
    <name evidence="2" type="ORF">CJ030_MR7G028099</name>
</gene>
<reference evidence="2 3" key="1">
    <citation type="journal article" date="2019" name="Plant Biotechnol. J.">
        <title>The red bayberry genome and genetic basis of sex determination.</title>
        <authorList>
            <person name="Jia H.M."/>
            <person name="Jia H.J."/>
            <person name="Cai Q.L."/>
            <person name="Wang Y."/>
            <person name="Zhao H.B."/>
            <person name="Yang W.F."/>
            <person name="Wang G.Y."/>
            <person name="Li Y.H."/>
            <person name="Zhan D.L."/>
            <person name="Shen Y.T."/>
            <person name="Niu Q.F."/>
            <person name="Chang L."/>
            <person name="Qiu J."/>
            <person name="Zhao L."/>
            <person name="Xie H.B."/>
            <person name="Fu W.Y."/>
            <person name="Jin J."/>
            <person name="Li X.W."/>
            <person name="Jiao Y."/>
            <person name="Zhou C.C."/>
            <person name="Tu T."/>
            <person name="Chai C.Y."/>
            <person name="Gao J.L."/>
            <person name="Fan L.J."/>
            <person name="van de Weg E."/>
            <person name="Wang J.Y."/>
            <person name="Gao Z.S."/>
        </authorList>
    </citation>
    <scope>NUCLEOTIDE SEQUENCE [LARGE SCALE GENOMIC DNA]</scope>
    <source>
        <tissue evidence="2">Leaves</tissue>
    </source>
</reference>
<feature type="compositionally biased region" description="Basic and acidic residues" evidence="1">
    <location>
        <begin position="56"/>
        <end position="76"/>
    </location>
</feature>
<evidence type="ECO:0000256" key="1">
    <source>
        <dbReference type="SAM" id="MobiDB-lite"/>
    </source>
</evidence>
<evidence type="ECO:0000313" key="2">
    <source>
        <dbReference type="EMBL" id="KAB1205716.1"/>
    </source>
</evidence>
<dbReference type="Proteomes" id="UP000516437">
    <property type="component" value="Chromosome 7"/>
</dbReference>
<sequence length="112" mass="12192">MNDRNPLRAPKLARLAGMLDKASNAERLAYGTPMGSIAWHISSFIANQGDKRRHGPDKAHGELMSDKSEGLEEHRDDATTWPCVTALQLKVHGELTQDGSRGQVELIGGTTT</sequence>
<dbReference type="EMBL" id="RXIC02000025">
    <property type="protein sequence ID" value="KAB1205716.1"/>
    <property type="molecule type" value="Genomic_DNA"/>
</dbReference>
<organism evidence="2 3">
    <name type="scientific">Morella rubra</name>
    <name type="common">Chinese bayberry</name>
    <dbReference type="NCBI Taxonomy" id="262757"/>
    <lineage>
        <taxon>Eukaryota</taxon>
        <taxon>Viridiplantae</taxon>
        <taxon>Streptophyta</taxon>
        <taxon>Embryophyta</taxon>
        <taxon>Tracheophyta</taxon>
        <taxon>Spermatophyta</taxon>
        <taxon>Magnoliopsida</taxon>
        <taxon>eudicotyledons</taxon>
        <taxon>Gunneridae</taxon>
        <taxon>Pentapetalae</taxon>
        <taxon>rosids</taxon>
        <taxon>fabids</taxon>
        <taxon>Fagales</taxon>
        <taxon>Myricaceae</taxon>
        <taxon>Morella</taxon>
    </lineage>
</organism>
<proteinExistence type="predicted"/>
<evidence type="ECO:0000313" key="3">
    <source>
        <dbReference type="Proteomes" id="UP000516437"/>
    </source>
</evidence>
<protein>
    <submittedName>
        <fullName evidence="2">Uncharacterized protein</fullName>
    </submittedName>
</protein>
<name>A0A6A1V051_9ROSI</name>
<keyword evidence="3" id="KW-1185">Reference proteome</keyword>
<dbReference type="AlphaFoldDB" id="A0A6A1V051"/>
<accession>A0A6A1V051</accession>
<feature type="region of interest" description="Disordered" evidence="1">
    <location>
        <begin position="48"/>
        <end position="76"/>
    </location>
</feature>